<evidence type="ECO:0000313" key="3">
    <source>
        <dbReference type="Proteomes" id="UP000289340"/>
    </source>
</evidence>
<dbReference type="AlphaFoldDB" id="A0A445GJ98"/>
<organism evidence="2 3">
    <name type="scientific">Glycine soja</name>
    <name type="common">Wild soybean</name>
    <dbReference type="NCBI Taxonomy" id="3848"/>
    <lineage>
        <taxon>Eukaryota</taxon>
        <taxon>Viridiplantae</taxon>
        <taxon>Streptophyta</taxon>
        <taxon>Embryophyta</taxon>
        <taxon>Tracheophyta</taxon>
        <taxon>Spermatophyta</taxon>
        <taxon>Magnoliopsida</taxon>
        <taxon>eudicotyledons</taxon>
        <taxon>Gunneridae</taxon>
        <taxon>Pentapetalae</taxon>
        <taxon>rosids</taxon>
        <taxon>fabids</taxon>
        <taxon>Fabales</taxon>
        <taxon>Fabaceae</taxon>
        <taxon>Papilionoideae</taxon>
        <taxon>50 kb inversion clade</taxon>
        <taxon>NPAAA clade</taxon>
        <taxon>indigoferoid/millettioid clade</taxon>
        <taxon>Phaseoleae</taxon>
        <taxon>Glycine</taxon>
        <taxon>Glycine subgen. Soja</taxon>
    </lineage>
</organism>
<reference evidence="2 3" key="1">
    <citation type="submission" date="2018-09" db="EMBL/GenBank/DDBJ databases">
        <title>A high-quality reference genome of wild soybean provides a powerful tool to mine soybean genomes.</title>
        <authorList>
            <person name="Xie M."/>
            <person name="Chung C.Y.L."/>
            <person name="Li M.-W."/>
            <person name="Wong F.-L."/>
            <person name="Chan T.-F."/>
            <person name="Lam H.-M."/>
        </authorList>
    </citation>
    <scope>NUCLEOTIDE SEQUENCE [LARGE SCALE GENOMIC DNA]</scope>
    <source>
        <strain evidence="3">cv. W05</strain>
        <tissue evidence="2">Hypocotyl of etiolated seedlings</tissue>
    </source>
</reference>
<accession>A0A445GJ98</accession>
<comment type="caution">
    <text evidence="2">The sequence shown here is derived from an EMBL/GenBank/DDBJ whole genome shotgun (WGS) entry which is preliminary data.</text>
</comment>
<dbReference type="EMBL" id="QZWG01000016">
    <property type="protein sequence ID" value="RZB61301.1"/>
    <property type="molecule type" value="Genomic_DNA"/>
</dbReference>
<evidence type="ECO:0000313" key="2">
    <source>
        <dbReference type="EMBL" id="RZB61301.1"/>
    </source>
</evidence>
<keyword evidence="3" id="KW-1185">Reference proteome</keyword>
<keyword evidence="1" id="KW-1133">Transmembrane helix</keyword>
<feature type="transmembrane region" description="Helical" evidence="1">
    <location>
        <begin position="21"/>
        <end position="41"/>
    </location>
</feature>
<keyword evidence="1" id="KW-0472">Membrane</keyword>
<protein>
    <submittedName>
        <fullName evidence="2">Uncharacterized protein</fullName>
    </submittedName>
</protein>
<keyword evidence="1" id="KW-0812">Transmembrane</keyword>
<evidence type="ECO:0000256" key="1">
    <source>
        <dbReference type="SAM" id="Phobius"/>
    </source>
</evidence>
<sequence length="70" mass="8473">MYSIQEFILLIEAKKLHVSRSTFNFFTCSLHFMVSHFFLMFHMSFVNSFRPRFDEYISNLIGLIHINKHL</sequence>
<proteinExistence type="predicted"/>
<dbReference type="Proteomes" id="UP000289340">
    <property type="component" value="Chromosome 16"/>
</dbReference>
<name>A0A445GJ98_GLYSO</name>
<gene>
    <name evidence="2" type="ORF">D0Y65_043854</name>
</gene>